<evidence type="ECO:0000313" key="3">
    <source>
        <dbReference type="Proteomes" id="UP000265618"/>
    </source>
</evidence>
<feature type="compositionally biased region" description="Basic and acidic residues" evidence="1">
    <location>
        <begin position="385"/>
        <end position="404"/>
    </location>
</feature>
<dbReference type="Proteomes" id="UP000265618">
    <property type="component" value="Unassembled WGS sequence"/>
</dbReference>
<protein>
    <submittedName>
        <fullName evidence="2">Uncharacterized protein</fullName>
    </submittedName>
</protein>
<sequence>VSFAILGQQESKVPLEIFLRAARRVVRISAAVLPESAFAAALREAANNNYCVGLVSLNSWTEVLQREPEVFKATLAFVQGRDTDHRDELGPLDQRLRDTLVSDAGDVRRLRDTFESVAPSDGGAVGRERQREREREVDRALSMLGCRLAKAERDRLDELMTLHGDTVGLLDALRVFGDRLHPHGVGSPNGCKPRDHDDSILPSSPNGGSPHAKSEIRSRFVDHPQYAYTSHVGSALSPGMRGRSETEEAPMWMGTPEEQLIRSKNTSSCIGAVLSGTAERGQTPKQGYVHPLRPNGDHITVNDGMMATNEEALFRERERIEKGIHRVQRSPYYADSTHSRHTEDNYGGIGKQLHRVPIRPDQSSEAICKGEGQASYYASAGLSKPKAELHRPIASKTDPRDRRNPVTWEGF</sequence>
<reference evidence="2 3" key="1">
    <citation type="journal article" date="2018" name="PLoS ONE">
        <title>The draft genome of Kipferlia bialata reveals reductive genome evolution in fornicate parasites.</title>
        <authorList>
            <person name="Tanifuji G."/>
            <person name="Takabayashi S."/>
            <person name="Kume K."/>
            <person name="Takagi M."/>
            <person name="Nakayama T."/>
            <person name="Kamikawa R."/>
            <person name="Inagaki Y."/>
            <person name="Hashimoto T."/>
        </authorList>
    </citation>
    <scope>NUCLEOTIDE SEQUENCE [LARGE SCALE GENOMIC DNA]</scope>
    <source>
        <strain evidence="2">NY0173</strain>
    </source>
</reference>
<organism evidence="2 3">
    <name type="scientific">Kipferlia bialata</name>
    <dbReference type="NCBI Taxonomy" id="797122"/>
    <lineage>
        <taxon>Eukaryota</taxon>
        <taxon>Metamonada</taxon>
        <taxon>Carpediemonas-like organisms</taxon>
        <taxon>Kipferlia</taxon>
    </lineage>
</organism>
<accession>A0A9K3D3H0</accession>
<keyword evidence="3" id="KW-1185">Reference proteome</keyword>
<evidence type="ECO:0000313" key="2">
    <source>
        <dbReference type="EMBL" id="GIQ86920.1"/>
    </source>
</evidence>
<name>A0A9K3D3H0_9EUKA</name>
<dbReference type="AlphaFoldDB" id="A0A9K3D3H0"/>
<gene>
    <name evidence="2" type="ORF">KIPB_008860</name>
</gene>
<feature type="non-terminal residue" evidence="2">
    <location>
        <position position="411"/>
    </location>
</feature>
<feature type="region of interest" description="Disordered" evidence="1">
    <location>
        <begin position="379"/>
        <end position="411"/>
    </location>
</feature>
<feature type="region of interest" description="Disordered" evidence="1">
    <location>
        <begin position="184"/>
        <end position="214"/>
    </location>
</feature>
<comment type="caution">
    <text evidence="2">The sequence shown here is derived from an EMBL/GenBank/DDBJ whole genome shotgun (WGS) entry which is preliminary data.</text>
</comment>
<evidence type="ECO:0000256" key="1">
    <source>
        <dbReference type="SAM" id="MobiDB-lite"/>
    </source>
</evidence>
<proteinExistence type="predicted"/>
<dbReference type="EMBL" id="BDIP01002851">
    <property type="protein sequence ID" value="GIQ86920.1"/>
    <property type="molecule type" value="Genomic_DNA"/>
</dbReference>